<feature type="transmembrane region" description="Helical" evidence="1">
    <location>
        <begin position="347"/>
        <end position="366"/>
    </location>
</feature>
<evidence type="ECO:0000313" key="3">
    <source>
        <dbReference type="Proteomes" id="UP001165124"/>
    </source>
</evidence>
<dbReference type="EMBL" id="BSRZ01000003">
    <property type="protein sequence ID" value="GLW63701.1"/>
    <property type="molecule type" value="Genomic_DNA"/>
</dbReference>
<keyword evidence="3" id="KW-1185">Reference proteome</keyword>
<accession>A0A9W6PV02</accession>
<name>A0A9W6PV02_9ACTN</name>
<dbReference type="RefSeq" id="WP_067908994.1">
    <property type="nucleotide sequence ID" value="NZ_BSRZ01000003.1"/>
</dbReference>
<proteinExistence type="predicted"/>
<organism evidence="2 3">
    <name type="scientific">Actinomadura rubrobrunea</name>
    <dbReference type="NCBI Taxonomy" id="115335"/>
    <lineage>
        <taxon>Bacteria</taxon>
        <taxon>Bacillati</taxon>
        <taxon>Actinomycetota</taxon>
        <taxon>Actinomycetes</taxon>
        <taxon>Streptosporangiales</taxon>
        <taxon>Thermomonosporaceae</taxon>
        <taxon>Actinomadura</taxon>
    </lineage>
</organism>
<feature type="transmembrane region" description="Helical" evidence="1">
    <location>
        <begin position="159"/>
        <end position="178"/>
    </location>
</feature>
<reference evidence="2" key="1">
    <citation type="submission" date="2023-02" db="EMBL/GenBank/DDBJ databases">
        <title>Actinomadura rubrobrunea NBRC 14622.</title>
        <authorList>
            <person name="Ichikawa N."/>
            <person name="Sato H."/>
            <person name="Tonouchi N."/>
        </authorList>
    </citation>
    <scope>NUCLEOTIDE SEQUENCE</scope>
    <source>
        <strain evidence="2">NBRC 14622</strain>
    </source>
</reference>
<feature type="transmembrane region" description="Helical" evidence="1">
    <location>
        <begin position="126"/>
        <end position="153"/>
    </location>
</feature>
<evidence type="ECO:0000313" key="2">
    <source>
        <dbReference type="EMBL" id="GLW63701.1"/>
    </source>
</evidence>
<feature type="transmembrane region" description="Helical" evidence="1">
    <location>
        <begin position="456"/>
        <end position="476"/>
    </location>
</feature>
<dbReference type="Proteomes" id="UP001165124">
    <property type="component" value="Unassembled WGS sequence"/>
</dbReference>
<keyword evidence="1" id="KW-1133">Transmembrane helix</keyword>
<dbReference type="AlphaFoldDB" id="A0A9W6PV02"/>
<comment type="caution">
    <text evidence="2">The sequence shown here is derived from an EMBL/GenBank/DDBJ whole genome shotgun (WGS) entry which is preliminary data.</text>
</comment>
<feature type="transmembrane region" description="Helical" evidence="1">
    <location>
        <begin position="21"/>
        <end position="39"/>
    </location>
</feature>
<feature type="transmembrane region" description="Helical" evidence="1">
    <location>
        <begin position="387"/>
        <end position="416"/>
    </location>
</feature>
<feature type="transmembrane region" description="Helical" evidence="1">
    <location>
        <begin position="190"/>
        <end position="209"/>
    </location>
</feature>
<keyword evidence="1" id="KW-0812">Transmembrane</keyword>
<feature type="transmembrane region" description="Helical" evidence="1">
    <location>
        <begin position="501"/>
        <end position="522"/>
    </location>
</feature>
<sequence>MMTELTGTATLVRFTVRRDRVRVLVWIASIALLELLTAANTKEIYSTQAALDKAAAAARGNPAAIALTGPDQALDTMGGQVAFQIGTIGLVAVALMAVFMIGRTTRAEEEAGRAELIRAMAVGRHAATAAALIVVAGMSAATGVIVTLGLIGLDLPTHGSVLFGVSLCAEGLVFAGVATVAAQLTENTRLVFGGSGTVLGAAFLLRAAGDIGDGTLSWFSPIGWSQKTRPFAGDRWWPLLVPAAFTLALAVVGAVLSTRRDVDAGFIRPRPGPRTGTAALGRPLGLALRLQRGSLIGWSVGLFAAGAAIGWIADDVKDLVGDNEAIRKTIAQFGGADLTDSYLSTQMLFGALVAAGFALQAALRLRGEETALRVEPLLATAVSRGRWVFSHLVVALSGSVIVLAAGGLGCGLVYGLVIKDAGQIPRMLGAALVYTPALWLFVGLAALLFGLFPRGVAVAWGALAACFVIGLLGEVLELPDWVKDFSPFEHTPRLPGADLTALPLTVLTALAIAAAGTGLLTFQRRDMF</sequence>
<feature type="transmembrane region" description="Helical" evidence="1">
    <location>
        <begin position="295"/>
        <end position="313"/>
    </location>
</feature>
<feature type="transmembrane region" description="Helical" evidence="1">
    <location>
        <begin position="428"/>
        <end position="449"/>
    </location>
</feature>
<feature type="transmembrane region" description="Helical" evidence="1">
    <location>
        <begin position="81"/>
        <end position="105"/>
    </location>
</feature>
<keyword evidence="1" id="KW-0472">Membrane</keyword>
<feature type="transmembrane region" description="Helical" evidence="1">
    <location>
        <begin position="236"/>
        <end position="256"/>
    </location>
</feature>
<protein>
    <submittedName>
        <fullName evidence="2">Exporter of polyketide antibiotics</fullName>
    </submittedName>
</protein>
<gene>
    <name evidence="2" type="ORF">Arub01_19450</name>
</gene>
<evidence type="ECO:0000256" key="1">
    <source>
        <dbReference type="SAM" id="Phobius"/>
    </source>
</evidence>